<dbReference type="EMBL" id="CAMAPF010000109">
    <property type="protein sequence ID" value="CAH9100807.1"/>
    <property type="molecule type" value="Genomic_DNA"/>
</dbReference>
<proteinExistence type="predicted"/>
<accession>A0AAV0DJ10</accession>
<dbReference type="Proteomes" id="UP001152523">
    <property type="component" value="Unassembled WGS sequence"/>
</dbReference>
<evidence type="ECO:0000313" key="2">
    <source>
        <dbReference type="Proteomes" id="UP001152523"/>
    </source>
</evidence>
<evidence type="ECO:0000313" key="1">
    <source>
        <dbReference type="EMBL" id="CAH9100807.1"/>
    </source>
</evidence>
<organism evidence="1 2">
    <name type="scientific">Cuscuta epithymum</name>
    <dbReference type="NCBI Taxonomy" id="186058"/>
    <lineage>
        <taxon>Eukaryota</taxon>
        <taxon>Viridiplantae</taxon>
        <taxon>Streptophyta</taxon>
        <taxon>Embryophyta</taxon>
        <taxon>Tracheophyta</taxon>
        <taxon>Spermatophyta</taxon>
        <taxon>Magnoliopsida</taxon>
        <taxon>eudicotyledons</taxon>
        <taxon>Gunneridae</taxon>
        <taxon>Pentapetalae</taxon>
        <taxon>asterids</taxon>
        <taxon>lamiids</taxon>
        <taxon>Solanales</taxon>
        <taxon>Convolvulaceae</taxon>
        <taxon>Cuscuteae</taxon>
        <taxon>Cuscuta</taxon>
        <taxon>Cuscuta subgen. Cuscuta</taxon>
    </lineage>
</organism>
<sequence>MLSSAYAFQVQLFHFNVLSLSENAYLLIVFPDVGRVSKLVWLPIWLPVWLPLREYLCWRRSDARRIEKVGGAFYIISDFCCLKDALSMKNEMSQVLVPSSSKNRKGSYFAGQLGQGLRERIIV</sequence>
<comment type="caution">
    <text evidence="1">The sequence shown here is derived from an EMBL/GenBank/DDBJ whole genome shotgun (WGS) entry which is preliminary data.</text>
</comment>
<keyword evidence="2" id="KW-1185">Reference proteome</keyword>
<reference evidence="1" key="1">
    <citation type="submission" date="2022-07" db="EMBL/GenBank/DDBJ databases">
        <authorList>
            <person name="Macas J."/>
            <person name="Novak P."/>
            <person name="Neumann P."/>
        </authorList>
    </citation>
    <scope>NUCLEOTIDE SEQUENCE</scope>
</reference>
<protein>
    <submittedName>
        <fullName evidence="1">Uncharacterized protein</fullName>
    </submittedName>
</protein>
<dbReference type="AlphaFoldDB" id="A0AAV0DJ10"/>
<name>A0AAV0DJ10_9ASTE</name>
<gene>
    <name evidence="1" type="ORF">CEPIT_LOCUS15396</name>
</gene>